<comment type="caution">
    <text evidence="9">The sequence shown here is derived from an EMBL/GenBank/DDBJ whole genome shotgun (WGS) entry which is preliminary data.</text>
</comment>
<evidence type="ECO:0000256" key="7">
    <source>
        <dbReference type="SAM" id="Phobius"/>
    </source>
</evidence>
<dbReference type="Gene3D" id="3.10.120.10">
    <property type="entry name" value="Cytochrome b5-like heme/steroid binding domain"/>
    <property type="match status" value="1"/>
</dbReference>
<dbReference type="InterPro" id="IPR001199">
    <property type="entry name" value="Cyt_B5-like_heme/steroid-bd"/>
</dbReference>
<keyword evidence="5" id="KW-0408">Iron</keyword>
<accession>A0AAN7HUA7</accession>
<evidence type="ECO:0000313" key="9">
    <source>
        <dbReference type="EMBL" id="KAK4251403.1"/>
    </source>
</evidence>
<dbReference type="PANTHER" id="PTHR10281">
    <property type="entry name" value="MEMBRANE-ASSOCIATED PROGESTERONE RECEPTOR COMPONENT-RELATED"/>
    <property type="match status" value="1"/>
</dbReference>
<dbReference type="GO" id="GO:0005783">
    <property type="term" value="C:endoplasmic reticulum"/>
    <property type="evidence" value="ECO:0007669"/>
    <property type="project" value="UniProtKB-SubCell"/>
</dbReference>
<evidence type="ECO:0000256" key="5">
    <source>
        <dbReference type="ARBA" id="ARBA00023004"/>
    </source>
</evidence>
<reference evidence="9" key="1">
    <citation type="journal article" date="2023" name="Mol. Phylogenet. Evol.">
        <title>Genome-scale phylogeny and comparative genomics of the fungal order Sordariales.</title>
        <authorList>
            <person name="Hensen N."/>
            <person name="Bonometti L."/>
            <person name="Westerberg I."/>
            <person name="Brannstrom I.O."/>
            <person name="Guillou S."/>
            <person name="Cros-Aarteil S."/>
            <person name="Calhoun S."/>
            <person name="Haridas S."/>
            <person name="Kuo A."/>
            <person name="Mondo S."/>
            <person name="Pangilinan J."/>
            <person name="Riley R."/>
            <person name="LaButti K."/>
            <person name="Andreopoulos B."/>
            <person name="Lipzen A."/>
            <person name="Chen C."/>
            <person name="Yan M."/>
            <person name="Daum C."/>
            <person name="Ng V."/>
            <person name="Clum A."/>
            <person name="Steindorff A."/>
            <person name="Ohm R.A."/>
            <person name="Martin F."/>
            <person name="Silar P."/>
            <person name="Natvig D.O."/>
            <person name="Lalanne C."/>
            <person name="Gautier V."/>
            <person name="Ament-Velasquez S.L."/>
            <person name="Kruys A."/>
            <person name="Hutchinson M.I."/>
            <person name="Powell A.J."/>
            <person name="Barry K."/>
            <person name="Miller A.N."/>
            <person name="Grigoriev I.V."/>
            <person name="Debuchy R."/>
            <person name="Gladieux P."/>
            <person name="Hiltunen Thoren M."/>
            <person name="Johannesson H."/>
        </authorList>
    </citation>
    <scope>NUCLEOTIDE SEQUENCE</scope>
    <source>
        <strain evidence="9">CBS 359.72</strain>
    </source>
</reference>
<sequence length="174" mass="19130">MDYVQQRVAQLASNTDTSSSTLFTPLNGLLLAALAYTAYAFLLRPSPPPQLPKEEPAIVFRTFTPRTLLPYNGEGGKPVYLAVRGRVFDVSRGRNFYGPGGPYENFAGRDASRGLASGSFDEDMLTKDLDGPLDTLADLGESEMEALRGWEERFEEKYLVVGKLVAAGEEEKEN</sequence>
<dbReference type="Pfam" id="PF00173">
    <property type="entry name" value="Cyt-b5"/>
    <property type="match status" value="1"/>
</dbReference>
<dbReference type="FunFam" id="3.10.120.10:FF:000003">
    <property type="entry name" value="membrane-associated progesterone receptor component 1"/>
    <property type="match status" value="1"/>
</dbReference>
<keyword evidence="2" id="KW-0349">Heme</keyword>
<gene>
    <name evidence="9" type="ORF">C7999DRAFT_10846</name>
</gene>
<comment type="similarity">
    <text evidence="6">Belongs to the cytochrome b5 family. MAPR subfamily.</text>
</comment>
<evidence type="ECO:0000259" key="8">
    <source>
        <dbReference type="SMART" id="SM01117"/>
    </source>
</evidence>
<evidence type="ECO:0000256" key="2">
    <source>
        <dbReference type="ARBA" id="ARBA00022617"/>
    </source>
</evidence>
<proteinExistence type="inferred from homology"/>
<evidence type="ECO:0000256" key="1">
    <source>
        <dbReference type="ARBA" id="ARBA00004240"/>
    </source>
</evidence>
<organism evidence="9 10">
    <name type="scientific">Corynascus novoguineensis</name>
    <dbReference type="NCBI Taxonomy" id="1126955"/>
    <lineage>
        <taxon>Eukaryota</taxon>
        <taxon>Fungi</taxon>
        <taxon>Dikarya</taxon>
        <taxon>Ascomycota</taxon>
        <taxon>Pezizomycotina</taxon>
        <taxon>Sordariomycetes</taxon>
        <taxon>Sordariomycetidae</taxon>
        <taxon>Sordariales</taxon>
        <taxon>Chaetomiaceae</taxon>
        <taxon>Corynascus</taxon>
    </lineage>
</organism>
<reference evidence="9" key="2">
    <citation type="submission" date="2023-05" db="EMBL/GenBank/DDBJ databases">
        <authorList>
            <consortium name="Lawrence Berkeley National Laboratory"/>
            <person name="Steindorff A."/>
            <person name="Hensen N."/>
            <person name="Bonometti L."/>
            <person name="Westerberg I."/>
            <person name="Brannstrom I.O."/>
            <person name="Guillou S."/>
            <person name="Cros-Aarteil S."/>
            <person name="Calhoun S."/>
            <person name="Haridas S."/>
            <person name="Kuo A."/>
            <person name="Mondo S."/>
            <person name="Pangilinan J."/>
            <person name="Riley R."/>
            <person name="Labutti K."/>
            <person name="Andreopoulos B."/>
            <person name="Lipzen A."/>
            <person name="Chen C."/>
            <person name="Yanf M."/>
            <person name="Daum C."/>
            <person name="Ng V."/>
            <person name="Clum A."/>
            <person name="Ohm R."/>
            <person name="Martin F."/>
            <person name="Silar P."/>
            <person name="Natvig D."/>
            <person name="Lalanne C."/>
            <person name="Gautier V."/>
            <person name="Ament-Velasquez S.L."/>
            <person name="Kruys A."/>
            <person name="Hutchinson M.I."/>
            <person name="Powell A.J."/>
            <person name="Barry K."/>
            <person name="Miller A.N."/>
            <person name="Grigoriev I.V."/>
            <person name="Debuchy R."/>
            <person name="Gladieux P."/>
            <person name="Thoren M.H."/>
            <person name="Johannesson H."/>
        </authorList>
    </citation>
    <scope>NUCLEOTIDE SEQUENCE</scope>
    <source>
        <strain evidence="9">CBS 359.72</strain>
    </source>
</reference>
<keyword evidence="7" id="KW-0472">Membrane</keyword>
<evidence type="ECO:0000256" key="3">
    <source>
        <dbReference type="ARBA" id="ARBA00022723"/>
    </source>
</evidence>
<dbReference type="InterPro" id="IPR036400">
    <property type="entry name" value="Cyt_B5-like_heme/steroid_sf"/>
</dbReference>
<dbReference type="GO" id="GO:0046872">
    <property type="term" value="F:metal ion binding"/>
    <property type="evidence" value="ECO:0007669"/>
    <property type="project" value="UniProtKB-KW"/>
</dbReference>
<dbReference type="InterPro" id="IPR050577">
    <property type="entry name" value="MAPR/NEUFC/NENF-like"/>
</dbReference>
<feature type="transmembrane region" description="Helical" evidence="7">
    <location>
        <begin position="22"/>
        <end position="43"/>
    </location>
</feature>
<feature type="domain" description="Cytochrome b5 heme-binding" evidence="8">
    <location>
        <begin position="63"/>
        <end position="165"/>
    </location>
</feature>
<dbReference type="GO" id="GO:0016020">
    <property type="term" value="C:membrane"/>
    <property type="evidence" value="ECO:0007669"/>
    <property type="project" value="TreeGrafter"/>
</dbReference>
<keyword evidence="3" id="KW-0479">Metal-binding</keyword>
<evidence type="ECO:0000313" key="10">
    <source>
        <dbReference type="Proteomes" id="UP001303647"/>
    </source>
</evidence>
<dbReference type="GO" id="GO:0020037">
    <property type="term" value="F:heme binding"/>
    <property type="evidence" value="ECO:0007669"/>
    <property type="project" value="UniProtKB-ARBA"/>
</dbReference>
<dbReference type="PANTHER" id="PTHR10281:SF72">
    <property type="entry name" value="NEUDESIN"/>
    <property type="match status" value="1"/>
</dbReference>
<dbReference type="Proteomes" id="UP001303647">
    <property type="component" value="Unassembled WGS sequence"/>
</dbReference>
<protein>
    <submittedName>
        <fullName evidence="9">Cytochrome b5-like heme/steroid binding domain-containing protein</fullName>
    </submittedName>
</protein>
<comment type="subcellular location">
    <subcellularLocation>
        <location evidence="1">Endoplasmic reticulum</location>
    </subcellularLocation>
</comment>
<keyword evidence="7" id="KW-1133">Transmembrane helix</keyword>
<dbReference type="AlphaFoldDB" id="A0AAN7HUA7"/>
<name>A0AAN7HUA7_9PEZI</name>
<dbReference type="EMBL" id="MU857606">
    <property type="protein sequence ID" value="KAK4251403.1"/>
    <property type="molecule type" value="Genomic_DNA"/>
</dbReference>
<keyword evidence="10" id="KW-1185">Reference proteome</keyword>
<keyword evidence="4" id="KW-0256">Endoplasmic reticulum</keyword>
<dbReference type="SUPFAM" id="SSF55856">
    <property type="entry name" value="Cytochrome b5-like heme/steroid binding domain"/>
    <property type="match status" value="1"/>
</dbReference>
<keyword evidence="7" id="KW-0812">Transmembrane</keyword>
<evidence type="ECO:0000256" key="4">
    <source>
        <dbReference type="ARBA" id="ARBA00022824"/>
    </source>
</evidence>
<evidence type="ECO:0000256" key="6">
    <source>
        <dbReference type="ARBA" id="ARBA00038357"/>
    </source>
</evidence>
<dbReference type="SMART" id="SM01117">
    <property type="entry name" value="Cyt-b5"/>
    <property type="match status" value="1"/>
</dbReference>